<evidence type="ECO:0000313" key="4">
    <source>
        <dbReference type="Proteomes" id="UP000282971"/>
    </source>
</evidence>
<dbReference type="GO" id="GO:0003700">
    <property type="term" value="F:DNA-binding transcription factor activity"/>
    <property type="evidence" value="ECO:0007669"/>
    <property type="project" value="InterPro"/>
</dbReference>
<reference evidence="3 4" key="1">
    <citation type="submission" date="2019-01" db="EMBL/GenBank/DDBJ databases">
        <authorList>
            <person name="Chen W.-M."/>
        </authorList>
    </citation>
    <scope>NUCLEOTIDE SEQUENCE [LARGE SCALE GENOMIC DNA]</scope>
    <source>
        <strain evidence="3 4">CCP-7</strain>
    </source>
</reference>
<name>A0A437M6M7_9SPHN</name>
<dbReference type="SUPFAM" id="SSF46785">
    <property type="entry name" value="Winged helix' DNA-binding domain"/>
    <property type="match status" value="1"/>
</dbReference>
<evidence type="ECO:0000313" key="3">
    <source>
        <dbReference type="EMBL" id="RVT93368.1"/>
    </source>
</evidence>
<protein>
    <submittedName>
        <fullName evidence="3">MarR family transcriptional regulator</fullName>
    </submittedName>
</protein>
<dbReference type="Proteomes" id="UP000282971">
    <property type="component" value="Unassembled WGS sequence"/>
</dbReference>
<accession>A0A437M6M7</accession>
<dbReference type="Pfam" id="PF13463">
    <property type="entry name" value="HTH_27"/>
    <property type="match status" value="1"/>
</dbReference>
<gene>
    <name evidence="3" type="ORF">EOD43_05675</name>
</gene>
<dbReference type="Gene3D" id="1.10.10.10">
    <property type="entry name" value="Winged helix-like DNA-binding domain superfamily/Winged helix DNA-binding domain"/>
    <property type="match status" value="1"/>
</dbReference>
<dbReference type="EMBL" id="SACN01000001">
    <property type="protein sequence ID" value="RVT93368.1"/>
    <property type="molecule type" value="Genomic_DNA"/>
</dbReference>
<sequence length="304" mass="32338">MADWDDSPTVLIFGDSDAGIAAATRSATHAGARVAAALPIAAAIDRLNIQVSTDLVVVDVTADHGDALDRLLDRLDAEAEMGHHASVVTVAPALIDLAAARIKQPGVALLATPQPAERALAVAEMLARPRTVLHDVKSDGGQARLQKLSEEVGRIARTLARLSDEVQPTGVRERASPPPIPAEDGATIEPADAPAIRAMIRARRLRDQFFGNELFADPAWDMLLDLTASRIEQRPVAVSSLCIASAVPATTALRWIRQLTDAGLFKRIADPLDGRRVFIELTDRAAQGMRGYLTAAARLGTVVV</sequence>
<evidence type="ECO:0000259" key="2">
    <source>
        <dbReference type="Pfam" id="PF13463"/>
    </source>
</evidence>
<dbReference type="RefSeq" id="WP_127741904.1">
    <property type="nucleotide sequence ID" value="NZ_SACN01000001.1"/>
</dbReference>
<evidence type="ECO:0000256" key="1">
    <source>
        <dbReference type="SAM" id="MobiDB-lite"/>
    </source>
</evidence>
<dbReference type="InterPro" id="IPR000835">
    <property type="entry name" value="HTH_MarR-typ"/>
</dbReference>
<dbReference type="InterPro" id="IPR036390">
    <property type="entry name" value="WH_DNA-bd_sf"/>
</dbReference>
<dbReference type="OrthoDB" id="7594920at2"/>
<keyword evidence="4" id="KW-1185">Reference proteome</keyword>
<proteinExistence type="predicted"/>
<feature type="domain" description="HTH marR-type" evidence="2">
    <location>
        <begin position="232"/>
        <end position="285"/>
    </location>
</feature>
<feature type="region of interest" description="Disordered" evidence="1">
    <location>
        <begin position="166"/>
        <end position="186"/>
    </location>
</feature>
<dbReference type="InterPro" id="IPR036388">
    <property type="entry name" value="WH-like_DNA-bd_sf"/>
</dbReference>
<organism evidence="3 4">
    <name type="scientific">Sphingomonas crocodyli</name>
    <dbReference type="NCBI Taxonomy" id="1979270"/>
    <lineage>
        <taxon>Bacteria</taxon>
        <taxon>Pseudomonadati</taxon>
        <taxon>Pseudomonadota</taxon>
        <taxon>Alphaproteobacteria</taxon>
        <taxon>Sphingomonadales</taxon>
        <taxon>Sphingomonadaceae</taxon>
        <taxon>Sphingomonas</taxon>
    </lineage>
</organism>
<dbReference type="AlphaFoldDB" id="A0A437M6M7"/>
<comment type="caution">
    <text evidence="3">The sequence shown here is derived from an EMBL/GenBank/DDBJ whole genome shotgun (WGS) entry which is preliminary data.</text>
</comment>